<protein>
    <submittedName>
        <fullName evidence="2">Uncharacterized protein</fullName>
    </submittedName>
</protein>
<gene>
    <name evidence="2" type="ORF">A3I24_03225</name>
</gene>
<feature type="transmembrane region" description="Helical" evidence="1">
    <location>
        <begin position="20"/>
        <end position="38"/>
    </location>
</feature>
<keyword evidence="1" id="KW-1133">Transmembrane helix</keyword>
<keyword evidence="1" id="KW-0812">Transmembrane</keyword>
<organism evidence="2 3">
    <name type="scientific">Candidatus Harrisonbacteria bacterium RIFCSPLOWO2_02_FULL_41_13b</name>
    <dbReference type="NCBI Taxonomy" id="1798409"/>
    <lineage>
        <taxon>Bacteria</taxon>
        <taxon>Candidatus Harrisoniibacteriota</taxon>
    </lineage>
</organism>
<dbReference type="Proteomes" id="UP000177690">
    <property type="component" value="Unassembled WGS sequence"/>
</dbReference>
<accession>A0A1G1ZU21</accession>
<proteinExistence type="predicted"/>
<reference evidence="2 3" key="1">
    <citation type="journal article" date="2016" name="Nat. Commun.">
        <title>Thousands of microbial genomes shed light on interconnected biogeochemical processes in an aquifer system.</title>
        <authorList>
            <person name="Anantharaman K."/>
            <person name="Brown C.T."/>
            <person name="Hug L.A."/>
            <person name="Sharon I."/>
            <person name="Castelle C.J."/>
            <person name="Probst A.J."/>
            <person name="Thomas B.C."/>
            <person name="Singh A."/>
            <person name="Wilkins M.J."/>
            <person name="Karaoz U."/>
            <person name="Brodie E.L."/>
            <person name="Williams K.H."/>
            <person name="Hubbard S.S."/>
            <person name="Banfield J.F."/>
        </authorList>
    </citation>
    <scope>NUCLEOTIDE SEQUENCE [LARGE SCALE GENOMIC DNA]</scope>
</reference>
<evidence type="ECO:0000313" key="3">
    <source>
        <dbReference type="Proteomes" id="UP000177690"/>
    </source>
</evidence>
<comment type="caution">
    <text evidence="2">The sequence shown here is derived from an EMBL/GenBank/DDBJ whole genome shotgun (WGS) entry which is preliminary data.</text>
</comment>
<name>A0A1G1ZU21_9BACT</name>
<keyword evidence="1" id="KW-0472">Membrane</keyword>
<dbReference type="AlphaFoldDB" id="A0A1G1ZU21"/>
<evidence type="ECO:0000313" key="2">
    <source>
        <dbReference type="EMBL" id="OGY67981.1"/>
    </source>
</evidence>
<dbReference type="EMBL" id="MHJL01000010">
    <property type="protein sequence ID" value="OGY67981.1"/>
    <property type="molecule type" value="Genomic_DNA"/>
</dbReference>
<evidence type="ECO:0000256" key="1">
    <source>
        <dbReference type="SAM" id="Phobius"/>
    </source>
</evidence>
<sequence>MATKVPEISGQIREFHKSKWTWIAMVVSLLVLLTCSAIKKHGKNKPFDGGAGPPVVIQPAPAPMLVLQPKLEMREIPIQPNCWSEMIEIDPNDKWTLSRPGWIEYLLEDRGRIYVADGTSFDAKKMCGDRFRIRGAQGIAKMFIEH</sequence>